<organism evidence="2 3">
    <name type="scientific">Fusarium tricinctum</name>
    <dbReference type="NCBI Taxonomy" id="61284"/>
    <lineage>
        <taxon>Eukaryota</taxon>
        <taxon>Fungi</taxon>
        <taxon>Dikarya</taxon>
        <taxon>Ascomycota</taxon>
        <taxon>Pezizomycotina</taxon>
        <taxon>Sordariomycetes</taxon>
        <taxon>Hypocreomycetidae</taxon>
        <taxon>Hypocreales</taxon>
        <taxon>Nectriaceae</taxon>
        <taxon>Fusarium</taxon>
        <taxon>Fusarium tricinctum species complex</taxon>
    </lineage>
</organism>
<gene>
    <name evidence="2" type="ORF">BKA59DRAFT_409183</name>
</gene>
<dbReference type="OrthoDB" id="3438035at2759"/>
<sequence>ICTDDKCDYCTRRVEKMHDHMPAHGKRASQHTSIRPLWKACKLQTYFTAKGLIDYFVVNEAEPSSSPSPLGTRGEPPPSQEEGKLFGDLKADIIQASHDLGSRAEIESRADRVPWLVRMGFATYLRGLRDAEILSSYTLPRSMDLGGRDDRDDDNDGSDFSDDDHINTDLSRILTAADGTLMER</sequence>
<evidence type="ECO:0000313" key="3">
    <source>
        <dbReference type="Proteomes" id="UP000813427"/>
    </source>
</evidence>
<feature type="compositionally biased region" description="Acidic residues" evidence="1">
    <location>
        <begin position="151"/>
        <end position="162"/>
    </location>
</feature>
<keyword evidence="3" id="KW-1185">Reference proteome</keyword>
<name>A0A8K0RJI7_9HYPO</name>
<dbReference type="EMBL" id="JAGPXF010000009">
    <property type="protein sequence ID" value="KAH7230922.1"/>
    <property type="molecule type" value="Genomic_DNA"/>
</dbReference>
<reference evidence="2" key="1">
    <citation type="journal article" date="2021" name="Nat. Commun.">
        <title>Genetic determinants of endophytism in the Arabidopsis root mycobiome.</title>
        <authorList>
            <person name="Mesny F."/>
            <person name="Miyauchi S."/>
            <person name="Thiergart T."/>
            <person name="Pickel B."/>
            <person name="Atanasova L."/>
            <person name="Karlsson M."/>
            <person name="Huettel B."/>
            <person name="Barry K.W."/>
            <person name="Haridas S."/>
            <person name="Chen C."/>
            <person name="Bauer D."/>
            <person name="Andreopoulos W."/>
            <person name="Pangilinan J."/>
            <person name="LaButti K."/>
            <person name="Riley R."/>
            <person name="Lipzen A."/>
            <person name="Clum A."/>
            <person name="Drula E."/>
            <person name="Henrissat B."/>
            <person name="Kohler A."/>
            <person name="Grigoriev I.V."/>
            <person name="Martin F.M."/>
            <person name="Hacquard S."/>
        </authorList>
    </citation>
    <scope>NUCLEOTIDE SEQUENCE</scope>
    <source>
        <strain evidence="2">MPI-SDFR-AT-0068</strain>
    </source>
</reference>
<dbReference type="AlphaFoldDB" id="A0A8K0RJI7"/>
<comment type="caution">
    <text evidence="2">The sequence shown here is derived from an EMBL/GenBank/DDBJ whole genome shotgun (WGS) entry which is preliminary data.</text>
</comment>
<dbReference type="Proteomes" id="UP000813427">
    <property type="component" value="Unassembled WGS sequence"/>
</dbReference>
<evidence type="ECO:0000313" key="2">
    <source>
        <dbReference type="EMBL" id="KAH7230922.1"/>
    </source>
</evidence>
<protein>
    <submittedName>
        <fullName evidence="2">Uncharacterized protein</fullName>
    </submittedName>
</protein>
<feature type="region of interest" description="Disordered" evidence="1">
    <location>
        <begin position="142"/>
        <end position="165"/>
    </location>
</feature>
<accession>A0A8K0RJI7</accession>
<proteinExistence type="predicted"/>
<feature type="region of interest" description="Disordered" evidence="1">
    <location>
        <begin position="63"/>
        <end position="84"/>
    </location>
</feature>
<feature type="non-terminal residue" evidence="2">
    <location>
        <position position="184"/>
    </location>
</feature>
<evidence type="ECO:0000256" key="1">
    <source>
        <dbReference type="SAM" id="MobiDB-lite"/>
    </source>
</evidence>